<evidence type="ECO:0000256" key="8">
    <source>
        <dbReference type="ARBA" id="ARBA00023065"/>
    </source>
</evidence>
<dbReference type="CDD" id="cd00310">
    <property type="entry name" value="ATP-synt_Fo_a_6"/>
    <property type="match status" value="1"/>
</dbReference>
<dbReference type="GO" id="GO:0046933">
    <property type="term" value="F:proton-transporting ATP synthase activity, rotational mechanism"/>
    <property type="evidence" value="ECO:0007669"/>
    <property type="project" value="UniProtKB-UniRule"/>
</dbReference>
<evidence type="ECO:0000256" key="12">
    <source>
        <dbReference type="RuleBase" id="RU000483"/>
    </source>
</evidence>
<dbReference type="EMBL" id="DSVI01000020">
    <property type="protein sequence ID" value="HGT48933.1"/>
    <property type="molecule type" value="Genomic_DNA"/>
</dbReference>
<keyword evidence="3 11" id="KW-0813">Transport</keyword>
<comment type="caution">
    <text evidence="13">The sequence shown here is derived from an EMBL/GenBank/DDBJ whole genome shotgun (WGS) entry which is preliminary data.</text>
</comment>
<dbReference type="NCBIfam" id="TIGR01131">
    <property type="entry name" value="ATP_synt_6_or_A"/>
    <property type="match status" value="1"/>
</dbReference>
<dbReference type="Pfam" id="PF00119">
    <property type="entry name" value="ATP-synt_A"/>
    <property type="match status" value="1"/>
</dbReference>
<gene>
    <name evidence="11 13" type="primary">atpB</name>
    <name evidence="13" type="ORF">ENS56_12930</name>
</gene>
<dbReference type="InterPro" id="IPR035908">
    <property type="entry name" value="F0_ATP_A_sf"/>
</dbReference>
<feature type="transmembrane region" description="Helical" evidence="11">
    <location>
        <begin position="148"/>
        <end position="167"/>
    </location>
</feature>
<dbReference type="InterPro" id="IPR045083">
    <property type="entry name" value="ATP_synth_F0_asu_bact/mt"/>
</dbReference>
<feature type="transmembrane region" description="Helical" evidence="11">
    <location>
        <begin position="207"/>
        <end position="231"/>
    </location>
</feature>
<dbReference type="PRINTS" id="PR00123">
    <property type="entry name" value="ATPASEA"/>
</dbReference>
<evidence type="ECO:0000256" key="1">
    <source>
        <dbReference type="ARBA" id="ARBA00004141"/>
    </source>
</evidence>
<comment type="subcellular location">
    <subcellularLocation>
        <location evidence="11 12">Cell membrane</location>
        <topology evidence="11 12">Multi-pass membrane protein</topology>
    </subcellularLocation>
    <subcellularLocation>
        <location evidence="1">Membrane</location>
        <topology evidence="1">Multi-pass membrane protein</topology>
    </subcellularLocation>
</comment>
<dbReference type="PROSITE" id="PS00449">
    <property type="entry name" value="ATPASE_A"/>
    <property type="match status" value="1"/>
</dbReference>
<keyword evidence="8 11" id="KW-0406">Ion transport</keyword>
<dbReference type="PANTHER" id="PTHR11410:SF0">
    <property type="entry name" value="ATP SYNTHASE SUBUNIT A"/>
    <property type="match status" value="1"/>
</dbReference>
<evidence type="ECO:0000256" key="6">
    <source>
        <dbReference type="ARBA" id="ARBA00022781"/>
    </source>
</evidence>
<dbReference type="GO" id="GO:0045259">
    <property type="term" value="C:proton-transporting ATP synthase complex"/>
    <property type="evidence" value="ECO:0007669"/>
    <property type="project" value="UniProtKB-KW"/>
</dbReference>
<dbReference type="InterPro" id="IPR000568">
    <property type="entry name" value="ATP_synth_F0_asu"/>
</dbReference>
<dbReference type="PANTHER" id="PTHR11410">
    <property type="entry name" value="ATP SYNTHASE SUBUNIT A"/>
    <property type="match status" value="1"/>
</dbReference>
<dbReference type="GO" id="GO:0005886">
    <property type="term" value="C:plasma membrane"/>
    <property type="evidence" value="ECO:0007669"/>
    <property type="project" value="UniProtKB-SubCell"/>
</dbReference>
<keyword evidence="5 11" id="KW-0812">Transmembrane</keyword>
<dbReference type="AlphaFoldDB" id="A0A832G7Y9"/>
<keyword evidence="11" id="KW-1003">Cell membrane</keyword>
<evidence type="ECO:0000256" key="10">
    <source>
        <dbReference type="ARBA" id="ARBA00023310"/>
    </source>
</evidence>
<feature type="transmembrane region" description="Helical" evidence="11">
    <location>
        <begin position="118"/>
        <end position="142"/>
    </location>
</feature>
<comment type="similarity">
    <text evidence="2 11 12">Belongs to the ATPase A chain family.</text>
</comment>
<keyword evidence="4 11" id="KW-0138">CF(0)</keyword>
<protein>
    <recommendedName>
        <fullName evidence="11 12">ATP synthase subunit a</fullName>
    </recommendedName>
    <alternativeName>
        <fullName evidence="11">ATP synthase F0 sector subunit a</fullName>
    </alternativeName>
    <alternativeName>
        <fullName evidence="11">F-ATPase subunit 6</fullName>
    </alternativeName>
</protein>
<evidence type="ECO:0000313" key="13">
    <source>
        <dbReference type="EMBL" id="HGT48933.1"/>
    </source>
</evidence>
<proteinExistence type="inferred from homology"/>
<evidence type="ECO:0000256" key="7">
    <source>
        <dbReference type="ARBA" id="ARBA00022989"/>
    </source>
</evidence>
<evidence type="ECO:0000256" key="2">
    <source>
        <dbReference type="ARBA" id="ARBA00006810"/>
    </source>
</evidence>
<organism evidence="13">
    <name type="scientific">Ignavibacterium album</name>
    <dbReference type="NCBI Taxonomy" id="591197"/>
    <lineage>
        <taxon>Bacteria</taxon>
        <taxon>Pseudomonadati</taxon>
        <taxon>Ignavibacteriota</taxon>
        <taxon>Ignavibacteria</taxon>
        <taxon>Ignavibacteriales</taxon>
        <taxon>Ignavibacteriaceae</taxon>
        <taxon>Ignavibacterium</taxon>
    </lineage>
</organism>
<evidence type="ECO:0000256" key="3">
    <source>
        <dbReference type="ARBA" id="ARBA00022448"/>
    </source>
</evidence>
<accession>A0A832G7Y9</accession>
<dbReference type="HAMAP" id="MF_01393">
    <property type="entry name" value="ATP_synth_a_bact"/>
    <property type="match status" value="1"/>
</dbReference>
<evidence type="ECO:0000256" key="9">
    <source>
        <dbReference type="ARBA" id="ARBA00023136"/>
    </source>
</evidence>
<evidence type="ECO:0000256" key="11">
    <source>
        <dbReference type="HAMAP-Rule" id="MF_01393"/>
    </source>
</evidence>
<evidence type="ECO:0000256" key="5">
    <source>
        <dbReference type="ARBA" id="ARBA00022692"/>
    </source>
</evidence>
<sequence length="279" mass="31134">MDSLATQVIVDSLKNTHSESGGSWILHHVMDGNYLDFSPFGKIYLPHLEIFGFDISITRHVVFMWLAAILLTYVFIKVAKSYQNSLIPKGSTNFWEVFIVFVRDEIAKPTIGKGYERFLPYLLTAFFFILFGNFLGLIPFSATFTSNIAVTATLATMSFLVIQLGGIKNNGFFGYFKGLIPHGVPVFLLPIMVVVELLGLFTKPFALAIRLFANMTAGHIVIYALISLIFVMQSYLISPVSVGMALFIYGLEVLVALLQAYIFTMLSSLFIGMAVHQEH</sequence>
<keyword evidence="7 11" id="KW-1133">Transmembrane helix</keyword>
<comment type="function">
    <text evidence="11 12">Key component of the proton channel; it plays a direct role in the translocation of protons across the membrane.</text>
</comment>
<keyword evidence="6 11" id="KW-0375">Hydrogen ion transport</keyword>
<keyword evidence="10 11" id="KW-0066">ATP synthesis</keyword>
<dbReference type="InterPro" id="IPR023011">
    <property type="entry name" value="ATP_synth_F0_asu_AS"/>
</dbReference>
<name>A0A832G7Y9_9BACT</name>
<evidence type="ECO:0000256" key="4">
    <source>
        <dbReference type="ARBA" id="ARBA00022547"/>
    </source>
</evidence>
<keyword evidence="9 11" id="KW-0472">Membrane</keyword>
<dbReference type="SUPFAM" id="SSF81336">
    <property type="entry name" value="F1F0 ATP synthase subunit A"/>
    <property type="match status" value="1"/>
</dbReference>
<feature type="transmembrane region" description="Helical" evidence="11">
    <location>
        <begin position="179"/>
        <end position="201"/>
    </location>
</feature>
<feature type="transmembrane region" description="Helical" evidence="11">
    <location>
        <begin position="243"/>
        <end position="263"/>
    </location>
</feature>
<feature type="transmembrane region" description="Helical" evidence="11">
    <location>
        <begin position="57"/>
        <end position="76"/>
    </location>
</feature>
<reference evidence="13" key="1">
    <citation type="journal article" date="2020" name="mSystems">
        <title>Genome- and Community-Level Interaction Insights into Carbon Utilization and Element Cycling Functions of Hydrothermarchaeota in Hydrothermal Sediment.</title>
        <authorList>
            <person name="Zhou Z."/>
            <person name="Liu Y."/>
            <person name="Xu W."/>
            <person name="Pan J."/>
            <person name="Luo Z.H."/>
            <person name="Li M."/>
        </authorList>
    </citation>
    <scope>NUCLEOTIDE SEQUENCE [LARGE SCALE GENOMIC DNA]</scope>
    <source>
        <strain evidence="13">SpSt-500</strain>
    </source>
</reference>
<dbReference type="Gene3D" id="1.20.120.220">
    <property type="entry name" value="ATP synthase, F0 complex, subunit A"/>
    <property type="match status" value="1"/>
</dbReference>